<dbReference type="Proteomes" id="UP000297595">
    <property type="component" value="Unassembled WGS sequence"/>
</dbReference>
<name>A0A8H2HRX1_ORBOL</name>
<dbReference type="AlphaFoldDB" id="A0A8H2HRX1"/>
<evidence type="ECO:0000256" key="1">
    <source>
        <dbReference type="SAM" id="MobiDB-lite"/>
    </source>
</evidence>
<protein>
    <submittedName>
        <fullName evidence="2">Uncharacterized protein</fullName>
    </submittedName>
</protein>
<proteinExistence type="predicted"/>
<accession>A0A8H2HRX1</accession>
<dbReference type="EMBL" id="SOZJ01000003">
    <property type="protein sequence ID" value="TGJ69033.1"/>
    <property type="molecule type" value="Genomic_DNA"/>
</dbReference>
<feature type="region of interest" description="Disordered" evidence="1">
    <location>
        <begin position="82"/>
        <end position="101"/>
    </location>
</feature>
<gene>
    <name evidence="2" type="ORF">EYR41_005102</name>
</gene>
<evidence type="ECO:0000313" key="2">
    <source>
        <dbReference type="EMBL" id="TGJ69033.1"/>
    </source>
</evidence>
<organism evidence="2 3">
    <name type="scientific">Orbilia oligospora</name>
    <name type="common">Nematode-trapping fungus</name>
    <name type="synonym">Arthrobotrys oligospora</name>
    <dbReference type="NCBI Taxonomy" id="2813651"/>
    <lineage>
        <taxon>Eukaryota</taxon>
        <taxon>Fungi</taxon>
        <taxon>Dikarya</taxon>
        <taxon>Ascomycota</taxon>
        <taxon>Pezizomycotina</taxon>
        <taxon>Orbiliomycetes</taxon>
        <taxon>Orbiliales</taxon>
        <taxon>Orbiliaceae</taxon>
        <taxon>Orbilia</taxon>
    </lineage>
</organism>
<reference evidence="2 3" key="1">
    <citation type="submission" date="2019-03" db="EMBL/GenBank/DDBJ databases">
        <title>Nematode-trapping fungi genome.</title>
        <authorList>
            <person name="Vidal-Diez De Ulzurrun G."/>
        </authorList>
    </citation>
    <scope>NUCLEOTIDE SEQUENCE [LARGE SCALE GENOMIC DNA]</scope>
    <source>
        <strain evidence="2 3">TWF154</strain>
    </source>
</reference>
<sequence length="146" mass="16317">MSFFSAADRPLREINKVGLSIKGRGLRNVEVLQNNTADRRQGDADVWRPGPRRRGLWKNCNGSTQRRPFRNIDSYPEMRYMKRSLGNPPKKETAVGSSRMLAGPSCYSRDTRLHTLRSAVAQVVNKSPVAPAFNVSLPYASAVAEL</sequence>
<comment type="caution">
    <text evidence="2">The sequence shown here is derived from an EMBL/GenBank/DDBJ whole genome shotgun (WGS) entry which is preliminary data.</text>
</comment>
<evidence type="ECO:0000313" key="3">
    <source>
        <dbReference type="Proteomes" id="UP000297595"/>
    </source>
</evidence>